<evidence type="ECO:0000256" key="1">
    <source>
        <dbReference type="ARBA" id="ARBA00004141"/>
    </source>
</evidence>
<reference evidence="9" key="2">
    <citation type="submission" date="2021-02" db="EMBL/GenBank/DDBJ databases">
        <title>Aspergillus puulaauensis MK2 genome sequence.</title>
        <authorList>
            <person name="Futagami T."/>
            <person name="Mori K."/>
            <person name="Kadooka C."/>
            <person name="Tanaka T."/>
        </authorList>
    </citation>
    <scope>NUCLEOTIDE SEQUENCE</scope>
    <source>
        <strain evidence="9">MK2</strain>
    </source>
</reference>
<evidence type="ECO:0000256" key="2">
    <source>
        <dbReference type="ARBA" id="ARBA00022448"/>
    </source>
</evidence>
<feature type="transmembrane region" description="Helical" evidence="7">
    <location>
        <begin position="443"/>
        <end position="463"/>
    </location>
</feature>
<keyword evidence="3 7" id="KW-0812">Transmembrane</keyword>
<accession>A0A7R7XGV2</accession>
<keyword evidence="5 7" id="KW-0472">Membrane</keyword>
<dbReference type="InterPro" id="IPR001958">
    <property type="entry name" value="Tet-R_TetA/multi-R_MdtG-like"/>
</dbReference>
<feature type="region of interest" description="Disordered" evidence="6">
    <location>
        <begin position="1"/>
        <end position="24"/>
    </location>
</feature>
<dbReference type="PROSITE" id="PS50850">
    <property type="entry name" value="MFS"/>
    <property type="match status" value="1"/>
</dbReference>
<feature type="transmembrane region" description="Helical" evidence="7">
    <location>
        <begin position="199"/>
        <end position="216"/>
    </location>
</feature>
<evidence type="ECO:0000256" key="6">
    <source>
        <dbReference type="SAM" id="MobiDB-lite"/>
    </source>
</evidence>
<dbReference type="PRINTS" id="PR01035">
    <property type="entry name" value="TCRTETA"/>
</dbReference>
<dbReference type="Proteomes" id="UP000654913">
    <property type="component" value="Chromosome 2"/>
</dbReference>
<gene>
    <name evidence="9" type="ORF">APUU_21477S</name>
</gene>
<dbReference type="InterPro" id="IPR020846">
    <property type="entry name" value="MFS_dom"/>
</dbReference>
<evidence type="ECO:0000256" key="4">
    <source>
        <dbReference type="ARBA" id="ARBA00022989"/>
    </source>
</evidence>
<keyword evidence="4 7" id="KW-1133">Transmembrane helix</keyword>
<reference evidence="9" key="1">
    <citation type="submission" date="2021-01" db="EMBL/GenBank/DDBJ databases">
        <authorList>
            <consortium name="Aspergillus puulaauensis MK2 genome sequencing consortium"/>
            <person name="Kazuki M."/>
            <person name="Futagami T."/>
        </authorList>
    </citation>
    <scope>NUCLEOTIDE SEQUENCE</scope>
    <source>
        <strain evidence="9">MK2</strain>
    </source>
</reference>
<comment type="subcellular location">
    <subcellularLocation>
        <location evidence="1">Membrane</location>
        <topology evidence="1">Multi-pass membrane protein</topology>
    </subcellularLocation>
</comment>
<dbReference type="SUPFAM" id="SSF103473">
    <property type="entry name" value="MFS general substrate transporter"/>
    <property type="match status" value="1"/>
</dbReference>
<dbReference type="GeneID" id="64971050"/>
<evidence type="ECO:0000313" key="9">
    <source>
        <dbReference type="EMBL" id="BCS21045.1"/>
    </source>
</evidence>
<feature type="transmembrane region" description="Helical" evidence="7">
    <location>
        <begin position="287"/>
        <end position="309"/>
    </location>
</feature>
<dbReference type="InterPro" id="IPR011701">
    <property type="entry name" value="MFS"/>
</dbReference>
<feature type="region of interest" description="Disordered" evidence="6">
    <location>
        <begin position="58"/>
        <end position="95"/>
    </location>
</feature>
<keyword evidence="2" id="KW-0813">Transport</keyword>
<dbReference type="InterPro" id="IPR036259">
    <property type="entry name" value="MFS_trans_sf"/>
</dbReference>
<feature type="transmembrane region" description="Helical" evidence="7">
    <location>
        <begin position="484"/>
        <end position="503"/>
    </location>
</feature>
<dbReference type="PANTHER" id="PTHR23504:SF6">
    <property type="entry name" value="MULTIDRUG TRANSPORTER, PUTATIVE (AFU_ORTHOLOGUE AFUA_4G08740)-RELATED"/>
    <property type="match status" value="1"/>
</dbReference>
<evidence type="ECO:0000256" key="5">
    <source>
        <dbReference type="ARBA" id="ARBA00023136"/>
    </source>
</evidence>
<dbReference type="Gene3D" id="1.20.1250.20">
    <property type="entry name" value="MFS general substrate transporter like domains"/>
    <property type="match status" value="1"/>
</dbReference>
<evidence type="ECO:0000256" key="3">
    <source>
        <dbReference type="ARBA" id="ARBA00022692"/>
    </source>
</evidence>
<dbReference type="Pfam" id="PF07690">
    <property type="entry name" value="MFS_1"/>
    <property type="match status" value="1"/>
</dbReference>
<organism evidence="9 10">
    <name type="scientific">Aspergillus puulaauensis</name>
    <dbReference type="NCBI Taxonomy" id="1220207"/>
    <lineage>
        <taxon>Eukaryota</taxon>
        <taxon>Fungi</taxon>
        <taxon>Dikarya</taxon>
        <taxon>Ascomycota</taxon>
        <taxon>Pezizomycotina</taxon>
        <taxon>Eurotiomycetes</taxon>
        <taxon>Eurotiomycetidae</taxon>
        <taxon>Eurotiales</taxon>
        <taxon>Aspergillaceae</taxon>
        <taxon>Aspergillus</taxon>
    </lineage>
</organism>
<protein>
    <recommendedName>
        <fullName evidence="8">Major facilitator superfamily (MFS) profile domain-containing protein</fullName>
    </recommendedName>
</protein>
<dbReference type="AlphaFoldDB" id="A0A7R7XGV2"/>
<dbReference type="OrthoDB" id="10262656at2759"/>
<evidence type="ECO:0000259" key="8">
    <source>
        <dbReference type="PROSITE" id="PS50850"/>
    </source>
</evidence>
<sequence>MGASHQHNSNLDRGDHVDSFTTSNFFASNHSSQNALYGDSDDDARSVRTVIHNSSTPHLRLLEPAPITDDEPWSGDTSDEDDPIEAPSEKPVTWSSLPNKSQLAILTIARLSEPLTQTSLQAYLFYQLRSFDPSLPGSTIATQAGILQGSFTGAQFLTAILWGRLADSEFMGRKRVLLIGLSGTCISCLGFGFSRSFAAAAVFRTLGGALNSNVGVMRTMISEIIEEKKYQSRAFLLLPMCFNIGVIIGPVLGGMLADPRKNYPQLFGPGSIFGGEDGVWWMERWPFALPNLISAIFIFTSWVTVLFGLDETHEVARYRSDWGRKLGRRIARVFRRRRYRHYRPISDYPDDTSLYLDESIASISAPSSPIRARMQHRQKRPGFRQIWTTNVLLTLLVQFLLAFHTSAFNSLTFIFLPNPRAPEGSNQGFFRFGGGLGLPSSRVGLATAIIGFIGLPLQIFIYPRIQSRLGTLTSFRTFLPFSPLSYALMPFLVIIPNFPWLVWPAFTVVVGLQVVSRTFALPASVILVNNSVTDPSILGTVHGVAQSISSAARTLGPLLAGWGLGLGLEYNLVGGVWWALALEALLGWFLLGTIYEGKGIDRKKYREQEEIEATQESR</sequence>
<feature type="compositionally biased region" description="Acidic residues" evidence="6">
    <location>
        <begin position="68"/>
        <end position="84"/>
    </location>
</feature>
<evidence type="ECO:0000313" key="10">
    <source>
        <dbReference type="Proteomes" id="UP000654913"/>
    </source>
</evidence>
<feature type="transmembrane region" description="Helical" evidence="7">
    <location>
        <begin position="236"/>
        <end position="257"/>
    </location>
</feature>
<dbReference type="KEGG" id="apuu:APUU_21477S"/>
<feature type="transmembrane region" description="Helical" evidence="7">
    <location>
        <begin position="576"/>
        <end position="595"/>
    </location>
</feature>
<dbReference type="GO" id="GO:0022857">
    <property type="term" value="F:transmembrane transporter activity"/>
    <property type="evidence" value="ECO:0007669"/>
    <property type="project" value="InterPro"/>
</dbReference>
<evidence type="ECO:0000256" key="7">
    <source>
        <dbReference type="SAM" id="Phobius"/>
    </source>
</evidence>
<dbReference type="EMBL" id="AP024444">
    <property type="protein sequence ID" value="BCS21045.1"/>
    <property type="molecule type" value="Genomic_DNA"/>
</dbReference>
<feature type="transmembrane region" description="Helical" evidence="7">
    <location>
        <begin position="176"/>
        <end position="193"/>
    </location>
</feature>
<dbReference type="RefSeq" id="XP_041553239.1">
    <property type="nucleotide sequence ID" value="XM_041700233.1"/>
</dbReference>
<name>A0A7R7XGV2_9EURO</name>
<dbReference type="PANTHER" id="PTHR23504">
    <property type="entry name" value="MAJOR FACILITATOR SUPERFAMILY DOMAIN-CONTAINING PROTEIN 10"/>
    <property type="match status" value="1"/>
</dbReference>
<feature type="transmembrane region" description="Helical" evidence="7">
    <location>
        <begin position="387"/>
        <end position="416"/>
    </location>
</feature>
<dbReference type="GO" id="GO:0016020">
    <property type="term" value="C:membrane"/>
    <property type="evidence" value="ECO:0007669"/>
    <property type="project" value="UniProtKB-SubCell"/>
</dbReference>
<feature type="domain" description="Major facilitator superfamily (MFS) profile" evidence="8">
    <location>
        <begin position="102"/>
        <end position="599"/>
    </location>
</feature>
<proteinExistence type="predicted"/>
<keyword evidence="10" id="KW-1185">Reference proteome</keyword>